<keyword evidence="3" id="KW-1185">Reference proteome</keyword>
<dbReference type="GO" id="GO:0003690">
    <property type="term" value="F:double-stranded DNA binding"/>
    <property type="evidence" value="ECO:0007669"/>
    <property type="project" value="InterPro"/>
</dbReference>
<organism evidence="2 3">
    <name type="scientific">Apibacter muscae</name>
    <dbReference type="NCBI Taxonomy" id="2509004"/>
    <lineage>
        <taxon>Bacteria</taxon>
        <taxon>Pseudomonadati</taxon>
        <taxon>Bacteroidota</taxon>
        <taxon>Flavobacteriia</taxon>
        <taxon>Flavobacteriales</taxon>
        <taxon>Weeksellaceae</taxon>
        <taxon>Apibacter</taxon>
    </lineage>
</organism>
<name>A0A563DK55_9FLAO</name>
<dbReference type="AlphaFoldDB" id="A0A563DK55"/>
<dbReference type="Proteomes" id="UP000319499">
    <property type="component" value="Unassembled WGS sequence"/>
</dbReference>
<sequence>METKIITAAESYQELDRQIKDLQSKQKQFKDTLLKYAEENKSDFDAAFQLKFPNGTYVSQRVKDVIEGSKDAKKQLLDEIEYEFIKTELDEKLIINEAPKDTRLRKLLTKLGIKITQKETFAIYAG</sequence>
<evidence type="ECO:0000313" key="2">
    <source>
        <dbReference type="EMBL" id="TWP30537.1"/>
    </source>
</evidence>
<evidence type="ECO:0000256" key="1">
    <source>
        <dbReference type="SAM" id="Coils"/>
    </source>
</evidence>
<keyword evidence="1" id="KW-0175">Coiled coil</keyword>
<dbReference type="GO" id="GO:0042262">
    <property type="term" value="P:DNA protection"/>
    <property type="evidence" value="ECO:0007669"/>
    <property type="project" value="InterPro"/>
</dbReference>
<dbReference type="SUPFAM" id="SSF161266">
    <property type="entry name" value="Gam-like"/>
    <property type="match status" value="1"/>
</dbReference>
<gene>
    <name evidence="2" type="ORF">ETU09_00620</name>
</gene>
<comment type="caution">
    <text evidence="2">The sequence shown here is derived from an EMBL/GenBank/DDBJ whole genome shotgun (WGS) entry which is preliminary data.</text>
</comment>
<dbReference type="RefSeq" id="WP_146261320.1">
    <property type="nucleotide sequence ID" value="NZ_SELG01000027.1"/>
</dbReference>
<evidence type="ECO:0000313" key="3">
    <source>
        <dbReference type="Proteomes" id="UP000319499"/>
    </source>
</evidence>
<feature type="coiled-coil region" evidence="1">
    <location>
        <begin position="5"/>
        <end position="39"/>
    </location>
</feature>
<proteinExistence type="predicted"/>
<accession>A0A563DK55</accession>
<dbReference type="EMBL" id="SELH01000011">
    <property type="protein sequence ID" value="TWP30537.1"/>
    <property type="molecule type" value="Genomic_DNA"/>
</dbReference>
<protein>
    <submittedName>
        <fullName evidence="2">Uncharacterized protein</fullName>
    </submittedName>
</protein>
<dbReference type="OrthoDB" id="1496203at2"/>
<reference evidence="2 3" key="1">
    <citation type="submission" date="2019-02" db="EMBL/GenBank/DDBJ databases">
        <title>Apibacter muscae sp. nov.: a novel member of the house fly microbiota.</title>
        <authorList>
            <person name="Park R."/>
        </authorList>
    </citation>
    <scope>NUCLEOTIDE SEQUENCE [LARGE SCALE GENOMIC DNA]</scope>
    <source>
        <strain evidence="2 3">AL1</strain>
    </source>
</reference>
<dbReference type="InterPro" id="IPR009951">
    <property type="entry name" value="Host-nuc_inhib_Gam"/>
</dbReference>
<dbReference type="Pfam" id="PF07352">
    <property type="entry name" value="Phage_Mu_Gam"/>
    <property type="match status" value="1"/>
</dbReference>